<evidence type="ECO:0008006" key="4">
    <source>
        <dbReference type="Google" id="ProtNLM"/>
    </source>
</evidence>
<sequence length="319" mass="35897">MTDESSKSALKRSRPEEKEDEASRKRREKWEDLLDIQDILSNPTPELTDEDIIKYHAQAFRDHIGIGREEEGSPVVLFFVELAPHSSRGGARCRHPTCVEVIKGGSYRIAVHPGDNVWKSAEYYHMRCFEDFVDFTQAPYLDRVQPCKLVNASLRGVSMSSILDGNYLLDGGAQRLVEEWKFSIGKLIDARDGVPIDPPNAAFDDLLHRAGSASYKPASIEGMTDHVQFLLAHSLAPIESDGVDDEEEWDLFAQHLGTLDDLGKLNEDFRLSDVLKKWKVSTFLARADDSRLTTKGKEAKGKLSPKAIRAYKRLASIHM</sequence>
<dbReference type="Proteomes" id="UP000813461">
    <property type="component" value="Unassembled WGS sequence"/>
</dbReference>
<name>A0A8K0W2V1_9PLEO</name>
<evidence type="ECO:0000313" key="2">
    <source>
        <dbReference type="EMBL" id="KAH7092404.1"/>
    </source>
</evidence>
<organism evidence="2 3">
    <name type="scientific">Paraphoma chrysanthemicola</name>
    <dbReference type="NCBI Taxonomy" id="798071"/>
    <lineage>
        <taxon>Eukaryota</taxon>
        <taxon>Fungi</taxon>
        <taxon>Dikarya</taxon>
        <taxon>Ascomycota</taxon>
        <taxon>Pezizomycotina</taxon>
        <taxon>Dothideomycetes</taxon>
        <taxon>Pleosporomycetidae</taxon>
        <taxon>Pleosporales</taxon>
        <taxon>Pleosporineae</taxon>
        <taxon>Phaeosphaeriaceae</taxon>
        <taxon>Paraphoma</taxon>
    </lineage>
</organism>
<accession>A0A8K0W2V1</accession>
<protein>
    <recommendedName>
        <fullName evidence="4">PARP-type domain-containing protein</fullName>
    </recommendedName>
</protein>
<gene>
    <name evidence="2" type="ORF">FB567DRAFT_517137</name>
</gene>
<evidence type="ECO:0000313" key="3">
    <source>
        <dbReference type="Proteomes" id="UP000813461"/>
    </source>
</evidence>
<dbReference type="OrthoDB" id="5104731at2759"/>
<reference evidence="2" key="1">
    <citation type="journal article" date="2021" name="Nat. Commun.">
        <title>Genetic determinants of endophytism in the Arabidopsis root mycobiome.</title>
        <authorList>
            <person name="Mesny F."/>
            <person name="Miyauchi S."/>
            <person name="Thiergart T."/>
            <person name="Pickel B."/>
            <person name="Atanasova L."/>
            <person name="Karlsson M."/>
            <person name="Huettel B."/>
            <person name="Barry K.W."/>
            <person name="Haridas S."/>
            <person name="Chen C."/>
            <person name="Bauer D."/>
            <person name="Andreopoulos W."/>
            <person name="Pangilinan J."/>
            <person name="LaButti K."/>
            <person name="Riley R."/>
            <person name="Lipzen A."/>
            <person name="Clum A."/>
            <person name="Drula E."/>
            <person name="Henrissat B."/>
            <person name="Kohler A."/>
            <person name="Grigoriev I.V."/>
            <person name="Martin F.M."/>
            <person name="Hacquard S."/>
        </authorList>
    </citation>
    <scope>NUCLEOTIDE SEQUENCE</scope>
    <source>
        <strain evidence="2">MPI-SDFR-AT-0120</strain>
    </source>
</reference>
<proteinExistence type="predicted"/>
<feature type="region of interest" description="Disordered" evidence="1">
    <location>
        <begin position="1"/>
        <end position="27"/>
    </location>
</feature>
<comment type="caution">
    <text evidence="2">The sequence shown here is derived from an EMBL/GenBank/DDBJ whole genome shotgun (WGS) entry which is preliminary data.</text>
</comment>
<dbReference type="AlphaFoldDB" id="A0A8K0W2V1"/>
<evidence type="ECO:0000256" key="1">
    <source>
        <dbReference type="SAM" id="MobiDB-lite"/>
    </source>
</evidence>
<dbReference type="EMBL" id="JAGMVJ010000003">
    <property type="protein sequence ID" value="KAH7092404.1"/>
    <property type="molecule type" value="Genomic_DNA"/>
</dbReference>
<feature type="compositionally biased region" description="Basic and acidic residues" evidence="1">
    <location>
        <begin position="13"/>
        <end position="27"/>
    </location>
</feature>
<keyword evidence="3" id="KW-1185">Reference proteome</keyword>